<keyword evidence="1" id="KW-0812">Transmembrane</keyword>
<dbReference type="RefSeq" id="WP_041052726.1">
    <property type="nucleotide sequence ID" value="NZ_JXAK01000123.1"/>
</dbReference>
<dbReference type="NCBIfam" id="NF041644">
    <property type="entry name" value="CBO0543_fam"/>
    <property type="match status" value="1"/>
</dbReference>
<evidence type="ECO:0000256" key="1">
    <source>
        <dbReference type="SAM" id="Phobius"/>
    </source>
</evidence>
<feature type="transmembrane region" description="Helical" evidence="1">
    <location>
        <begin position="80"/>
        <end position="96"/>
    </location>
</feature>
<reference evidence="2 3" key="1">
    <citation type="submission" date="2014-12" db="EMBL/GenBank/DDBJ databases">
        <title>Draft genome sequence of Paenibacillus kamchatkensis strain B-2647.</title>
        <authorList>
            <person name="Karlyshev A.V."/>
            <person name="Kudryashova E.B."/>
        </authorList>
    </citation>
    <scope>NUCLEOTIDE SEQUENCE [LARGE SCALE GENOMIC DNA]</scope>
    <source>
        <strain evidence="2 3">VKM B-2647</strain>
    </source>
</reference>
<dbReference type="Proteomes" id="UP000031967">
    <property type="component" value="Unassembled WGS sequence"/>
</dbReference>
<keyword evidence="1" id="KW-1133">Transmembrane helix</keyword>
<name>A0ABR5A3E1_9BACL</name>
<gene>
    <name evidence="2" type="ORF">SD70_32115</name>
</gene>
<organism evidence="2 3">
    <name type="scientific">Gordoniibacillus kamchatkensis</name>
    <dbReference type="NCBI Taxonomy" id="1590651"/>
    <lineage>
        <taxon>Bacteria</taxon>
        <taxon>Bacillati</taxon>
        <taxon>Bacillota</taxon>
        <taxon>Bacilli</taxon>
        <taxon>Bacillales</taxon>
        <taxon>Paenibacillaceae</taxon>
        <taxon>Gordoniibacillus</taxon>
    </lineage>
</organism>
<feature type="transmembrane region" description="Helical" evidence="1">
    <location>
        <begin position="24"/>
        <end position="44"/>
    </location>
</feature>
<accession>A0ABR5A3E1</accession>
<comment type="caution">
    <text evidence="2">The sequence shown here is derived from an EMBL/GenBank/DDBJ whole genome shotgun (WGS) entry which is preliminary data.</text>
</comment>
<feature type="transmembrane region" description="Helical" evidence="1">
    <location>
        <begin position="56"/>
        <end position="74"/>
    </location>
</feature>
<feature type="non-terminal residue" evidence="2">
    <location>
        <position position="1"/>
    </location>
</feature>
<dbReference type="EMBL" id="JXAK01000123">
    <property type="protein sequence ID" value="KIL35578.1"/>
    <property type="molecule type" value="Genomic_DNA"/>
</dbReference>
<evidence type="ECO:0008006" key="4">
    <source>
        <dbReference type="Google" id="ProtNLM"/>
    </source>
</evidence>
<keyword evidence="3" id="KW-1185">Reference proteome</keyword>
<evidence type="ECO:0000313" key="2">
    <source>
        <dbReference type="EMBL" id="KIL35578.1"/>
    </source>
</evidence>
<dbReference type="InterPro" id="IPR048147">
    <property type="entry name" value="CBO0543-like"/>
</dbReference>
<proteinExistence type="predicted"/>
<keyword evidence="1" id="KW-0472">Membrane</keyword>
<evidence type="ECO:0000313" key="3">
    <source>
        <dbReference type="Proteomes" id="UP000031967"/>
    </source>
</evidence>
<protein>
    <recommendedName>
        <fullName evidence="4">Acyltransferase</fullName>
    </recommendedName>
</protein>
<sequence>ELIGYPSLVLLYLGNYPDGGRKQVLYVCAWVLGQSLIEAASYFIFNGINYAHGWNYWWSILFNMFFYVILRIHYLNPQRAWAISVVVLLLHIRFLIPVPAMR</sequence>